<dbReference type="Proteomes" id="UP000184368">
    <property type="component" value="Unassembled WGS sequence"/>
</dbReference>
<keyword evidence="1" id="KW-1133">Transmembrane helix</keyword>
<dbReference type="EMBL" id="FQUO01000005">
    <property type="protein sequence ID" value="SHF15727.1"/>
    <property type="molecule type" value="Genomic_DNA"/>
</dbReference>
<evidence type="ECO:0000313" key="3">
    <source>
        <dbReference type="Proteomes" id="UP000184368"/>
    </source>
</evidence>
<sequence length="32" mass="3780">MVNKIIYGFNALLYLYKILMFTLILKNLVKGM</sequence>
<accession>A0A1M4ZD50</accession>
<dbReference type="AlphaFoldDB" id="A0A1M4ZD50"/>
<evidence type="ECO:0000256" key="1">
    <source>
        <dbReference type="SAM" id="Phobius"/>
    </source>
</evidence>
<gene>
    <name evidence="2" type="ORF">SAMN05444008_105172</name>
</gene>
<name>A0A1M4ZD50_9BACT</name>
<feature type="transmembrane region" description="Helical" evidence="1">
    <location>
        <begin position="6"/>
        <end position="25"/>
    </location>
</feature>
<keyword evidence="1" id="KW-0472">Membrane</keyword>
<keyword evidence="1" id="KW-0812">Transmembrane</keyword>
<reference evidence="2 3" key="1">
    <citation type="submission" date="2016-11" db="EMBL/GenBank/DDBJ databases">
        <authorList>
            <person name="Jaros S."/>
            <person name="Januszkiewicz K."/>
            <person name="Wedrychowicz H."/>
        </authorList>
    </citation>
    <scope>NUCLEOTIDE SEQUENCE [LARGE SCALE GENOMIC DNA]</scope>
    <source>
        <strain evidence="2 3">DSM 26897</strain>
    </source>
</reference>
<organism evidence="2 3">
    <name type="scientific">Cnuella takakiae</name>
    <dbReference type="NCBI Taxonomy" id="1302690"/>
    <lineage>
        <taxon>Bacteria</taxon>
        <taxon>Pseudomonadati</taxon>
        <taxon>Bacteroidota</taxon>
        <taxon>Chitinophagia</taxon>
        <taxon>Chitinophagales</taxon>
        <taxon>Chitinophagaceae</taxon>
        <taxon>Cnuella</taxon>
    </lineage>
</organism>
<protein>
    <submittedName>
        <fullName evidence="2">Uncharacterized protein</fullName>
    </submittedName>
</protein>
<proteinExistence type="predicted"/>
<evidence type="ECO:0000313" key="2">
    <source>
        <dbReference type="EMBL" id="SHF15727.1"/>
    </source>
</evidence>
<keyword evidence="3" id="KW-1185">Reference proteome</keyword>